<reference evidence="2" key="1">
    <citation type="journal article" date="2020" name="Phytopathology">
        <title>Genome Sequence Resources of Colletotrichum truncatum, C. plurivorum, C. musicola, and C. sojae: Four Species Pathogenic to Soybean (Glycine max).</title>
        <authorList>
            <person name="Rogerio F."/>
            <person name="Boufleur T.R."/>
            <person name="Ciampi-Guillardi M."/>
            <person name="Sukno S.A."/>
            <person name="Thon M.R."/>
            <person name="Massola Junior N.S."/>
            <person name="Baroncelli R."/>
        </authorList>
    </citation>
    <scope>NUCLEOTIDE SEQUENCE</scope>
    <source>
        <strain evidence="2">LFN00145</strain>
    </source>
</reference>
<dbReference type="Proteomes" id="UP000654918">
    <property type="component" value="Unassembled WGS sequence"/>
</dbReference>
<gene>
    <name evidence="2" type="ORF">CPLU01_04875</name>
</gene>
<evidence type="ECO:0000313" key="3">
    <source>
        <dbReference type="Proteomes" id="UP000654918"/>
    </source>
</evidence>
<feature type="compositionally biased region" description="Polar residues" evidence="1">
    <location>
        <begin position="44"/>
        <end position="53"/>
    </location>
</feature>
<evidence type="ECO:0000313" key="2">
    <source>
        <dbReference type="EMBL" id="KAF6834590.1"/>
    </source>
</evidence>
<feature type="compositionally biased region" description="Polar residues" evidence="1">
    <location>
        <begin position="1"/>
        <end position="11"/>
    </location>
</feature>
<keyword evidence="3" id="KW-1185">Reference proteome</keyword>
<protein>
    <submittedName>
        <fullName evidence="2">Uncharacterized protein</fullName>
    </submittedName>
</protein>
<comment type="caution">
    <text evidence="2">The sequence shown here is derived from an EMBL/GenBank/DDBJ whole genome shotgun (WGS) entry which is preliminary data.</text>
</comment>
<organism evidence="2 3">
    <name type="scientific">Colletotrichum plurivorum</name>
    <dbReference type="NCBI Taxonomy" id="2175906"/>
    <lineage>
        <taxon>Eukaryota</taxon>
        <taxon>Fungi</taxon>
        <taxon>Dikarya</taxon>
        <taxon>Ascomycota</taxon>
        <taxon>Pezizomycotina</taxon>
        <taxon>Sordariomycetes</taxon>
        <taxon>Hypocreomycetidae</taxon>
        <taxon>Glomerellales</taxon>
        <taxon>Glomerellaceae</taxon>
        <taxon>Colletotrichum</taxon>
        <taxon>Colletotrichum orchidearum species complex</taxon>
    </lineage>
</organism>
<feature type="region of interest" description="Disordered" evidence="1">
    <location>
        <begin position="44"/>
        <end position="77"/>
    </location>
</feature>
<proteinExistence type="predicted"/>
<feature type="compositionally biased region" description="Polar residues" evidence="1">
    <location>
        <begin position="67"/>
        <end position="77"/>
    </location>
</feature>
<sequence>MSHSKATSRESTGGCLSLHGSPQNSPYSVDRYVTESSSWTAYTQRSCSSQTSCDDPMQSELDGLLRQAQQTSPMGRR</sequence>
<evidence type="ECO:0000256" key="1">
    <source>
        <dbReference type="SAM" id="MobiDB-lite"/>
    </source>
</evidence>
<accession>A0A8H6NJ72</accession>
<name>A0A8H6NJ72_9PEZI</name>
<dbReference type="AlphaFoldDB" id="A0A8H6NJ72"/>
<dbReference type="EMBL" id="WIGO01000047">
    <property type="protein sequence ID" value="KAF6834590.1"/>
    <property type="molecule type" value="Genomic_DNA"/>
</dbReference>
<feature type="region of interest" description="Disordered" evidence="1">
    <location>
        <begin position="1"/>
        <end position="29"/>
    </location>
</feature>